<dbReference type="EMBL" id="DTFV01000139">
    <property type="protein sequence ID" value="HGI31575.1"/>
    <property type="molecule type" value="Genomic_DNA"/>
</dbReference>
<accession>A0A7V4DFG6</accession>
<reference evidence="2" key="1">
    <citation type="journal article" date="2020" name="mSystems">
        <title>Genome- and Community-Level Interaction Insights into Carbon Utilization and Element Cycling Functions of Hydrothermarchaeota in Hydrothermal Sediment.</title>
        <authorList>
            <person name="Zhou Z."/>
            <person name="Liu Y."/>
            <person name="Xu W."/>
            <person name="Pan J."/>
            <person name="Luo Z.H."/>
            <person name="Li M."/>
        </authorList>
    </citation>
    <scope>NUCLEOTIDE SEQUENCE [LARGE SCALE GENOMIC DNA]</scope>
    <source>
        <strain evidence="2">SpSt-747</strain>
    </source>
</reference>
<evidence type="ECO:0000259" key="1">
    <source>
        <dbReference type="SMART" id="SM00471"/>
    </source>
</evidence>
<feature type="domain" description="HD/PDEase" evidence="1">
    <location>
        <begin position="16"/>
        <end position="138"/>
    </location>
</feature>
<dbReference type="Pfam" id="PF01966">
    <property type="entry name" value="HD"/>
    <property type="match status" value="1"/>
</dbReference>
<dbReference type="SMART" id="SM00471">
    <property type="entry name" value="HDc"/>
    <property type="match status" value="1"/>
</dbReference>
<dbReference type="SUPFAM" id="SSF109604">
    <property type="entry name" value="HD-domain/PDEase-like"/>
    <property type="match status" value="1"/>
</dbReference>
<evidence type="ECO:0000313" key="2">
    <source>
        <dbReference type="EMBL" id="HGI31575.1"/>
    </source>
</evidence>
<gene>
    <name evidence="2" type="ORF">ENV30_09785</name>
</gene>
<dbReference type="CDD" id="cd00077">
    <property type="entry name" value="HDc"/>
    <property type="match status" value="1"/>
</dbReference>
<comment type="caution">
    <text evidence="2">The sequence shown here is derived from an EMBL/GenBank/DDBJ whole genome shotgun (WGS) entry which is preliminary data.</text>
</comment>
<protein>
    <submittedName>
        <fullName evidence="2">HD domain-containing protein</fullName>
    </submittedName>
</protein>
<dbReference type="Gene3D" id="1.10.3210.10">
    <property type="entry name" value="Hypothetical protein af1432"/>
    <property type="match status" value="1"/>
</dbReference>
<organism evidence="2">
    <name type="scientific">Candidatus Caldatribacterium californiense</name>
    <dbReference type="NCBI Taxonomy" id="1454726"/>
    <lineage>
        <taxon>Bacteria</taxon>
        <taxon>Pseudomonadati</taxon>
        <taxon>Atribacterota</taxon>
        <taxon>Atribacteria</taxon>
        <taxon>Atribacterales</taxon>
        <taxon>Candidatus Caldatribacteriaceae</taxon>
        <taxon>Candidatus Caldatribacterium</taxon>
    </lineage>
</organism>
<dbReference type="AlphaFoldDB" id="A0A7V4DFG6"/>
<name>A0A7V4DFG6_9BACT</name>
<dbReference type="InterPro" id="IPR003607">
    <property type="entry name" value="HD/PDEase_dom"/>
</dbReference>
<dbReference type="InterPro" id="IPR006674">
    <property type="entry name" value="HD_domain"/>
</dbReference>
<sequence>MMYEAYWKRVGEIFAEDPGMVAHTERVLALARHIAREMAIPEREQRIVELSALLHDVGIVAAQRKYGSREGKYQHLEGPPVARKILEGMGEEREIAERVLFIVGHHHDFSAIDGMDFQILVEADLLVNAKEGTVSREDFAVLVDRVFITPVGKRLAREFLDA</sequence>
<proteinExistence type="predicted"/>